<dbReference type="GO" id="GO:0012505">
    <property type="term" value="C:endomembrane system"/>
    <property type="evidence" value="ECO:0007669"/>
    <property type="project" value="UniProtKB-SubCell"/>
</dbReference>
<evidence type="ECO:0000313" key="6">
    <source>
        <dbReference type="EMBL" id="KAG8522159.1"/>
    </source>
</evidence>
<dbReference type="PANTHER" id="PTHR23503:SF99">
    <property type="entry name" value="SOLUTE CARRIER FAMILY 2, FACILITATED GLUCOSE TRANSPORTER MEMBER 3"/>
    <property type="match status" value="1"/>
</dbReference>
<dbReference type="Gene3D" id="1.20.1250.20">
    <property type="entry name" value="MFS general substrate transporter like domains"/>
    <property type="match status" value="1"/>
</dbReference>
<dbReference type="GO" id="GO:0046323">
    <property type="term" value="P:D-glucose import"/>
    <property type="evidence" value="ECO:0007669"/>
    <property type="project" value="TreeGrafter"/>
</dbReference>
<dbReference type="OrthoDB" id="4540492at2759"/>
<evidence type="ECO:0000313" key="7">
    <source>
        <dbReference type="Proteomes" id="UP000700334"/>
    </source>
</evidence>
<keyword evidence="3" id="KW-0812">Transmembrane</keyword>
<dbReference type="GO" id="GO:0070837">
    <property type="term" value="P:dehydroascorbic acid transport"/>
    <property type="evidence" value="ECO:0007669"/>
    <property type="project" value="TreeGrafter"/>
</dbReference>
<name>A0A8J6DVG1_GALPY</name>
<evidence type="ECO:0000256" key="3">
    <source>
        <dbReference type="ARBA" id="ARBA00022692"/>
    </source>
</evidence>
<keyword evidence="5" id="KW-0472">Membrane</keyword>
<dbReference type="GO" id="GO:0055056">
    <property type="term" value="F:D-glucose transmembrane transporter activity"/>
    <property type="evidence" value="ECO:0007669"/>
    <property type="project" value="TreeGrafter"/>
</dbReference>
<sequence>ASFPLVVAMINSFSVGLFVNCFGRYNSLLIVNLLAIMGESLMGFSRLAESVEVLNRSQLVFGFCELCTGFVPVYIGGTSCSSSPSSSGIKVIFCYTIDGYTGAVPEIYCIIFEEIMQIRYSQLAAEKGPLW</sequence>
<dbReference type="InterPro" id="IPR005828">
    <property type="entry name" value="MFS_sugar_transport-like"/>
</dbReference>
<protein>
    <submittedName>
        <fullName evidence="6">Solute carrier family 2, facilitated glucose transporter member 3</fullName>
    </submittedName>
</protein>
<reference evidence="6" key="1">
    <citation type="journal article" date="2021" name="Evol. Appl.">
        <title>The genome of the Pyrenean desman and the effects of bottlenecks and inbreeding on the genomic landscape of an endangered species.</title>
        <authorList>
            <person name="Escoda L."/>
            <person name="Castresana J."/>
        </authorList>
    </citation>
    <scope>NUCLEOTIDE SEQUENCE</scope>
    <source>
        <strain evidence="6">IBE-C5619</strain>
    </source>
</reference>
<accession>A0A8J6DVG1</accession>
<dbReference type="AlphaFoldDB" id="A0A8J6DVG1"/>
<comment type="caution">
    <text evidence="6">The sequence shown here is derived from an EMBL/GenBank/DDBJ whole genome shotgun (WGS) entry which is preliminary data.</text>
</comment>
<evidence type="ECO:0000256" key="1">
    <source>
        <dbReference type="ARBA" id="ARBA00004127"/>
    </source>
</evidence>
<dbReference type="InterPro" id="IPR045263">
    <property type="entry name" value="GLUT"/>
</dbReference>
<evidence type="ECO:0000256" key="4">
    <source>
        <dbReference type="ARBA" id="ARBA00022989"/>
    </source>
</evidence>
<feature type="non-terminal residue" evidence="6">
    <location>
        <position position="131"/>
    </location>
</feature>
<dbReference type="Pfam" id="PF00083">
    <property type="entry name" value="Sugar_tr"/>
    <property type="match status" value="1"/>
</dbReference>
<dbReference type="InterPro" id="IPR036259">
    <property type="entry name" value="MFS_trans_sf"/>
</dbReference>
<keyword evidence="2 6" id="KW-0813">Transport</keyword>
<dbReference type="GO" id="GO:0005886">
    <property type="term" value="C:plasma membrane"/>
    <property type="evidence" value="ECO:0007669"/>
    <property type="project" value="TreeGrafter"/>
</dbReference>
<dbReference type="Proteomes" id="UP000700334">
    <property type="component" value="Unassembled WGS sequence"/>
</dbReference>
<dbReference type="EMBL" id="JAGFMF010011445">
    <property type="protein sequence ID" value="KAG8522159.1"/>
    <property type="molecule type" value="Genomic_DNA"/>
</dbReference>
<comment type="subcellular location">
    <subcellularLocation>
        <location evidence="1">Endomembrane system</location>
        <topology evidence="1">Multi-pass membrane protein</topology>
    </subcellularLocation>
</comment>
<keyword evidence="4" id="KW-1133">Transmembrane helix</keyword>
<dbReference type="PANTHER" id="PTHR23503">
    <property type="entry name" value="SOLUTE CARRIER FAMILY 2"/>
    <property type="match status" value="1"/>
</dbReference>
<organism evidence="6 7">
    <name type="scientific">Galemys pyrenaicus</name>
    <name type="common">Iberian desman</name>
    <name type="synonym">Pyrenean desman</name>
    <dbReference type="NCBI Taxonomy" id="202257"/>
    <lineage>
        <taxon>Eukaryota</taxon>
        <taxon>Metazoa</taxon>
        <taxon>Chordata</taxon>
        <taxon>Craniata</taxon>
        <taxon>Vertebrata</taxon>
        <taxon>Euteleostomi</taxon>
        <taxon>Mammalia</taxon>
        <taxon>Eutheria</taxon>
        <taxon>Laurasiatheria</taxon>
        <taxon>Eulipotyphla</taxon>
        <taxon>Talpidae</taxon>
        <taxon>Galemys</taxon>
    </lineage>
</organism>
<keyword evidence="2 6" id="KW-0762">Sugar transport</keyword>
<evidence type="ECO:0000256" key="2">
    <source>
        <dbReference type="ARBA" id="ARBA00022597"/>
    </source>
</evidence>
<feature type="non-terminal residue" evidence="6">
    <location>
        <position position="1"/>
    </location>
</feature>
<keyword evidence="7" id="KW-1185">Reference proteome</keyword>
<gene>
    <name evidence="6" type="ORF">J0S82_013387</name>
</gene>
<evidence type="ECO:0000256" key="5">
    <source>
        <dbReference type="ARBA" id="ARBA00023136"/>
    </source>
</evidence>
<proteinExistence type="predicted"/>